<dbReference type="AlphaFoldDB" id="D4V8B8"/>
<dbReference type="Proteomes" id="UP000004563">
    <property type="component" value="Unassembled WGS sequence"/>
</dbReference>
<dbReference type="RefSeq" id="WP_005842679.1">
    <property type="nucleotide sequence ID" value="NZ_ADKO01000069.1"/>
</dbReference>
<organism evidence="1 2">
    <name type="scientific">Phocaeicola vulgatus PC510</name>
    <dbReference type="NCBI Taxonomy" id="702446"/>
    <lineage>
        <taxon>Bacteria</taxon>
        <taxon>Pseudomonadati</taxon>
        <taxon>Bacteroidota</taxon>
        <taxon>Bacteroidia</taxon>
        <taxon>Bacteroidales</taxon>
        <taxon>Bacteroidaceae</taxon>
        <taxon>Phocaeicola</taxon>
    </lineage>
</organism>
<gene>
    <name evidence="1" type="ORF">CUU_0580</name>
</gene>
<comment type="caution">
    <text evidence="1">The sequence shown here is derived from an EMBL/GenBank/DDBJ whole genome shotgun (WGS) entry which is preliminary data.</text>
</comment>
<sequence>MGFLQEFVSVLPSIASVIAPLFGANKNDYLKYALHNGESVYFKKDENGEICCCNPFREPVSLVFPDKNGVGGESISIDRSSSFPVTQMLTERAKVYVDDFQIEKGGISAEKNQLGEPQMATISASGKVPNRNDTTKIGTSLFVKINGDDLTIQINPLYKLEGILSLEISGDGNEPCRLFKNEENNGSTPAPVMKGEPSTVEMNFPGALSTFKDSNNVFVSAVARCSYGANGEMPDELKCRGRQMTESDWEFLRIGRCLNE</sequence>
<evidence type="ECO:0000313" key="2">
    <source>
        <dbReference type="Proteomes" id="UP000004563"/>
    </source>
</evidence>
<proteinExistence type="predicted"/>
<reference evidence="1 2" key="1">
    <citation type="journal article" date="2011" name="J. Bacteriol.">
        <title>Draft genome sequence of Bacteroides vulgatus PC510, a strain isolated from human feces.</title>
        <authorList>
            <person name="Cuiv P.O."/>
            <person name="Klaassens E.S."/>
            <person name="Durkin A.S."/>
            <person name="Harkins D.M."/>
            <person name="Foster L."/>
            <person name="McCorrison J."/>
            <person name="Torralba M."/>
            <person name="Nelson K.E."/>
            <person name="Morrison M."/>
        </authorList>
    </citation>
    <scope>NUCLEOTIDE SEQUENCE [LARGE SCALE GENOMIC DNA]</scope>
    <source>
        <strain evidence="1 2">PC510</strain>
    </source>
</reference>
<dbReference type="EMBL" id="ADKO01000069">
    <property type="protein sequence ID" value="EFG17805.1"/>
    <property type="molecule type" value="Genomic_DNA"/>
</dbReference>
<protein>
    <submittedName>
        <fullName evidence="1">Uncharacterized protein</fullName>
    </submittedName>
</protein>
<accession>D4V8B8</accession>
<evidence type="ECO:0000313" key="1">
    <source>
        <dbReference type="EMBL" id="EFG17805.1"/>
    </source>
</evidence>
<name>D4V8B8_PHOVU</name>